<evidence type="ECO:0000256" key="8">
    <source>
        <dbReference type="SAM" id="MobiDB-lite"/>
    </source>
</evidence>
<protein>
    <recommendedName>
        <fullName evidence="9">BED-type domain-containing protein</fullName>
    </recommendedName>
</protein>
<keyword evidence="11" id="KW-1185">Reference proteome</keyword>
<feature type="region of interest" description="Disordered" evidence="8">
    <location>
        <begin position="583"/>
        <end position="738"/>
    </location>
</feature>
<evidence type="ECO:0000259" key="9">
    <source>
        <dbReference type="PROSITE" id="PS50808"/>
    </source>
</evidence>
<dbReference type="GO" id="GO:0008270">
    <property type="term" value="F:zinc ion binding"/>
    <property type="evidence" value="ECO:0007669"/>
    <property type="project" value="UniProtKB-KW"/>
</dbReference>
<dbReference type="AlphaFoldDB" id="A0A843U8L8"/>
<feature type="compositionally biased region" description="Gly residues" evidence="8">
    <location>
        <begin position="154"/>
        <end position="165"/>
    </location>
</feature>
<feature type="compositionally biased region" description="Basic residues" evidence="8">
    <location>
        <begin position="594"/>
        <end position="608"/>
    </location>
</feature>
<feature type="compositionally biased region" description="Pro residues" evidence="8">
    <location>
        <begin position="665"/>
        <end position="674"/>
    </location>
</feature>
<evidence type="ECO:0000256" key="5">
    <source>
        <dbReference type="ARBA" id="ARBA00023125"/>
    </source>
</evidence>
<dbReference type="GO" id="GO:0003677">
    <property type="term" value="F:DNA binding"/>
    <property type="evidence" value="ECO:0007669"/>
    <property type="project" value="UniProtKB-KW"/>
</dbReference>
<evidence type="ECO:0000256" key="1">
    <source>
        <dbReference type="ARBA" id="ARBA00004123"/>
    </source>
</evidence>
<evidence type="ECO:0000256" key="4">
    <source>
        <dbReference type="ARBA" id="ARBA00022833"/>
    </source>
</evidence>
<keyword evidence="4" id="KW-0862">Zinc</keyword>
<dbReference type="GO" id="GO:0046983">
    <property type="term" value="F:protein dimerization activity"/>
    <property type="evidence" value="ECO:0007669"/>
    <property type="project" value="InterPro"/>
</dbReference>
<evidence type="ECO:0000313" key="10">
    <source>
        <dbReference type="EMBL" id="MQL78417.1"/>
    </source>
</evidence>
<dbReference type="InterPro" id="IPR008906">
    <property type="entry name" value="HATC_C_dom"/>
</dbReference>
<gene>
    <name evidence="10" type="ORF">Taro_010825</name>
</gene>
<feature type="compositionally biased region" description="Basic and acidic residues" evidence="8">
    <location>
        <begin position="129"/>
        <end position="148"/>
    </location>
</feature>
<organism evidence="10 11">
    <name type="scientific">Colocasia esculenta</name>
    <name type="common">Wild taro</name>
    <name type="synonym">Arum esculentum</name>
    <dbReference type="NCBI Taxonomy" id="4460"/>
    <lineage>
        <taxon>Eukaryota</taxon>
        <taxon>Viridiplantae</taxon>
        <taxon>Streptophyta</taxon>
        <taxon>Embryophyta</taxon>
        <taxon>Tracheophyta</taxon>
        <taxon>Spermatophyta</taxon>
        <taxon>Magnoliopsida</taxon>
        <taxon>Liliopsida</taxon>
        <taxon>Araceae</taxon>
        <taxon>Aroideae</taxon>
        <taxon>Colocasieae</taxon>
        <taxon>Colocasia</taxon>
    </lineage>
</organism>
<dbReference type="InterPro" id="IPR012337">
    <property type="entry name" value="RNaseH-like_sf"/>
</dbReference>
<name>A0A843U8L8_COLES</name>
<evidence type="ECO:0000256" key="7">
    <source>
        <dbReference type="PROSITE-ProRule" id="PRU00027"/>
    </source>
</evidence>
<dbReference type="Pfam" id="PF05699">
    <property type="entry name" value="Dimer_Tnp_hAT"/>
    <property type="match status" value="1"/>
</dbReference>
<feature type="compositionally biased region" description="Basic and acidic residues" evidence="8">
    <location>
        <begin position="98"/>
        <end position="120"/>
    </location>
</feature>
<keyword evidence="6" id="KW-0539">Nucleus</keyword>
<dbReference type="PANTHER" id="PTHR46951:SF2">
    <property type="entry name" value="BED-TYPE DOMAIN-CONTAINING PROTEIN"/>
    <property type="match status" value="1"/>
</dbReference>
<feature type="region of interest" description="Disordered" evidence="8">
    <location>
        <begin position="808"/>
        <end position="827"/>
    </location>
</feature>
<evidence type="ECO:0000256" key="2">
    <source>
        <dbReference type="ARBA" id="ARBA00022723"/>
    </source>
</evidence>
<accession>A0A843U8L8</accession>
<dbReference type="PROSITE" id="PS50808">
    <property type="entry name" value="ZF_BED"/>
    <property type="match status" value="1"/>
</dbReference>
<evidence type="ECO:0000313" key="11">
    <source>
        <dbReference type="Proteomes" id="UP000652761"/>
    </source>
</evidence>
<sequence>MAAEGGAAPAPHSSSNPPSTDPAWAHGIVVDMARRKVQCKYCDRVLSGGIFRLKQHLAGIKGEVAPCSRVPAEVRMQFCQYMKEKETSKANTSRRRQQIREDLSAPPRRSVDLPRGRQFFDLDQDEEEQFRRASEASRRSNAEEDYLRRTGRHVGQGSGHGGSGQGSSSAGMSSNIPEVPVDIPRDGDPRVGPIDPFLTRRREKQPSISAAFKNLKICKEKIGRATSRWFFFNSIPANAAKGPYYESMIETIGEVGKGVEGPTSYEIYNKYLDMEVEDMKAYVSTFERIWDEYGCTLMCDGWTEPLVRVLRAVDGERRSEMGYLYEAMDRAKELIQMNNKTTYAKWWEIVDRRWEHTLHHDLHAAGHFFNPQYMYRTDGRRENYDNSSEVLIGAKNVIKRMLDNEDRAIIACKQIHDYRLQLYHFGTSTAQRAAQILSPADWWLDHGTTYGYEDLAYVAIRVLSQTTSATGCERNWSTFGLIHTKQRNRLKSARLEKLVFCHYNMRLKLKNLQLIKQVQDRERYRSSGQQQAEATPSETIDIEEVFEEEHPLHAWVNASTSVQPEFDPHDRAWAEGELDDVPLLPEFETPPAPKRQKKTVGARGRSTKHGISIADLDTIEEDIDDETPEPSDNVQYQTSNDSTSKTSTPSEGSDHGGDVLVVSSVPPPAPPPDPIVFTGEEDFTHATQDQHHGSREGREAQTSSQKYARKGKKVASQLQGQGQGQGASEDSGYNPNFIPHRRNWLMKKKKMQEEWERQEKLRMEFETMEQASDTSSYASTEGYYQGQGGYLGYPQYPDASYYTGGGAYAQSTESDSHSHDSYESYGSYQVPEIPGYTPITIIY</sequence>
<feature type="non-terminal residue" evidence="10">
    <location>
        <position position="843"/>
    </location>
</feature>
<reference evidence="10" key="1">
    <citation type="submission" date="2017-07" db="EMBL/GenBank/DDBJ databases">
        <title>Taro Niue Genome Assembly and Annotation.</title>
        <authorList>
            <person name="Atibalentja N."/>
            <person name="Keating K."/>
            <person name="Fields C.J."/>
        </authorList>
    </citation>
    <scope>NUCLEOTIDE SEQUENCE</scope>
    <source>
        <strain evidence="10">Niue_2</strain>
        <tissue evidence="10">Leaf</tissue>
    </source>
</reference>
<feature type="compositionally biased region" description="Low complexity" evidence="8">
    <location>
        <begin position="1"/>
        <end position="18"/>
    </location>
</feature>
<keyword evidence="3 7" id="KW-0863">Zinc-finger</keyword>
<feature type="compositionally biased region" description="Acidic residues" evidence="8">
    <location>
        <begin position="617"/>
        <end position="629"/>
    </location>
</feature>
<feature type="region of interest" description="Disordered" evidence="8">
    <location>
        <begin position="1"/>
        <end position="22"/>
    </location>
</feature>
<dbReference type="SUPFAM" id="SSF53098">
    <property type="entry name" value="Ribonuclease H-like"/>
    <property type="match status" value="1"/>
</dbReference>
<dbReference type="GO" id="GO:0005634">
    <property type="term" value="C:nucleus"/>
    <property type="evidence" value="ECO:0007669"/>
    <property type="project" value="UniProtKB-SubCell"/>
</dbReference>
<comment type="subcellular location">
    <subcellularLocation>
        <location evidence="1">Nucleus</location>
    </subcellularLocation>
</comment>
<dbReference type="Proteomes" id="UP000652761">
    <property type="component" value="Unassembled WGS sequence"/>
</dbReference>
<feature type="compositionally biased region" description="Basic and acidic residues" evidence="8">
    <location>
        <begin position="682"/>
        <end position="699"/>
    </location>
</feature>
<evidence type="ECO:0000256" key="6">
    <source>
        <dbReference type="ARBA" id="ARBA00023242"/>
    </source>
</evidence>
<dbReference type="InterPro" id="IPR003656">
    <property type="entry name" value="Znf_BED"/>
</dbReference>
<feature type="compositionally biased region" description="Polar residues" evidence="8">
    <location>
        <begin position="632"/>
        <end position="651"/>
    </location>
</feature>
<evidence type="ECO:0000256" key="3">
    <source>
        <dbReference type="ARBA" id="ARBA00022771"/>
    </source>
</evidence>
<dbReference type="OrthoDB" id="2423954at2759"/>
<dbReference type="PANTHER" id="PTHR46951">
    <property type="entry name" value="BED-TYPE DOMAIN-CONTAINING PROTEIN"/>
    <property type="match status" value="1"/>
</dbReference>
<keyword evidence="2" id="KW-0479">Metal-binding</keyword>
<comment type="caution">
    <text evidence="10">The sequence shown here is derived from an EMBL/GenBank/DDBJ whole genome shotgun (WGS) entry which is preliminary data.</text>
</comment>
<dbReference type="Pfam" id="PF02892">
    <property type="entry name" value="zf-BED"/>
    <property type="match status" value="1"/>
</dbReference>
<feature type="domain" description="BED-type" evidence="9">
    <location>
        <begin position="18"/>
        <end position="74"/>
    </location>
</feature>
<feature type="region of interest" description="Disordered" evidence="8">
    <location>
        <begin position="85"/>
        <end position="190"/>
    </location>
</feature>
<dbReference type="EMBL" id="NMUH01000398">
    <property type="protein sequence ID" value="MQL78417.1"/>
    <property type="molecule type" value="Genomic_DNA"/>
</dbReference>
<keyword evidence="5" id="KW-0238">DNA-binding</keyword>
<proteinExistence type="predicted"/>